<dbReference type="InterPro" id="IPR024364">
    <property type="entry name" value="Baseplate_phage_T4-like"/>
</dbReference>
<dbReference type="AlphaFoldDB" id="A0A9W6JWH1"/>
<evidence type="ECO:0000313" key="1">
    <source>
        <dbReference type="EMBL" id="GLK83838.1"/>
    </source>
</evidence>
<dbReference type="EMBL" id="BSFM01000011">
    <property type="protein sequence ID" value="GLK83838.1"/>
    <property type="molecule type" value="Genomic_DNA"/>
</dbReference>
<evidence type="ECO:0008006" key="3">
    <source>
        <dbReference type="Google" id="ProtNLM"/>
    </source>
</evidence>
<accession>A0A9W6JWH1</accession>
<sequence>MWRGLSGADVLRIWEAGHGQHSGARALLVLAAAAPTAAPEALERLPLGARDRALLTIRAATLGERLNAFADCPACAAALEFPIDVDALLTGRGPDEAVEPLAIRAGGYHLTVRPPDSRDLAAAERCADAATAEALLFAACVTATGEDGHSIPVAALPDMARAAASDAILALDPLTDVSFDVACPGCGFGWSLALDVPALLWDEIGHHASRLVGEVALLARAYGWSERDILEMSPTRRQSYLAWAG</sequence>
<dbReference type="Pfam" id="PF12322">
    <property type="entry name" value="T4_baseplate"/>
    <property type="match status" value="1"/>
</dbReference>
<protein>
    <recommendedName>
        <fullName evidence="3">Phage baseplate protein</fullName>
    </recommendedName>
</protein>
<comment type="caution">
    <text evidence="1">The sequence shown here is derived from an EMBL/GenBank/DDBJ whole genome shotgun (WGS) entry which is preliminary data.</text>
</comment>
<dbReference type="Proteomes" id="UP001143330">
    <property type="component" value="Unassembled WGS sequence"/>
</dbReference>
<name>A0A9W6JWH1_9HYPH</name>
<reference evidence="1" key="1">
    <citation type="journal article" date="2014" name="Int. J. Syst. Evol. Microbiol.">
        <title>Complete genome sequence of Corynebacterium casei LMG S-19264T (=DSM 44701T), isolated from a smear-ripened cheese.</title>
        <authorList>
            <consortium name="US DOE Joint Genome Institute (JGI-PGF)"/>
            <person name="Walter F."/>
            <person name="Albersmeier A."/>
            <person name="Kalinowski J."/>
            <person name="Ruckert C."/>
        </authorList>
    </citation>
    <scope>NUCLEOTIDE SEQUENCE</scope>
    <source>
        <strain evidence="1">VKM B-2789</strain>
    </source>
</reference>
<organism evidence="1 2">
    <name type="scientific">Ancylobacter defluvii</name>
    <dbReference type="NCBI Taxonomy" id="1282440"/>
    <lineage>
        <taxon>Bacteria</taxon>
        <taxon>Pseudomonadati</taxon>
        <taxon>Pseudomonadota</taxon>
        <taxon>Alphaproteobacteria</taxon>
        <taxon>Hyphomicrobiales</taxon>
        <taxon>Xanthobacteraceae</taxon>
        <taxon>Ancylobacter</taxon>
    </lineage>
</organism>
<proteinExistence type="predicted"/>
<dbReference type="RefSeq" id="WP_213364040.1">
    <property type="nucleotide sequence ID" value="NZ_BSFM01000011.1"/>
</dbReference>
<gene>
    <name evidence="1" type="ORF">GCM10017653_19080</name>
</gene>
<evidence type="ECO:0000313" key="2">
    <source>
        <dbReference type="Proteomes" id="UP001143330"/>
    </source>
</evidence>
<keyword evidence="2" id="KW-1185">Reference proteome</keyword>
<reference evidence="1" key="2">
    <citation type="submission" date="2023-01" db="EMBL/GenBank/DDBJ databases">
        <authorList>
            <person name="Sun Q."/>
            <person name="Evtushenko L."/>
        </authorList>
    </citation>
    <scope>NUCLEOTIDE SEQUENCE</scope>
    <source>
        <strain evidence="1">VKM B-2789</strain>
    </source>
</reference>